<comment type="caution">
    <text evidence="2">The sequence shown here is derived from an EMBL/GenBank/DDBJ whole genome shotgun (WGS) entry which is preliminary data.</text>
</comment>
<sequence>MKLKKMLGFGILANIIMATIFSLYSYGNNKVVATVSTVEINYKNVEDLATKAPLVIKGKVVDIKEVEKVVYDNAKGEDEDFDEIIYTNKVFKVEKVYKGSDVKSGDEILVRILEGEIDDVVQHSEFTVSEGESYVLFLKPSVYPKKDGAYAIEGGAQGIFEIKNKSNKNNISSQEIKVVNEKYKEIESLDELESTLENSLNN</sequence>
<evidence type="ECO:0000313" key="3">
    <source>
        <dbReference type="Proteomes" id="UP000017973"/>
    </source>
</evidence>
<keyword evidence="3" id="KW-1185">Reference proteome</keyword>
<keyword evidence="1" id="KW-0812">Transmembrane</keyword>
<protein>
    <submittedName>
        <fullName evidence="2">Uncharacterized protein</fullName>
    </submittedName>
</protein>
<feature type="transmembrane region" description="Helical" evidence="1">
    <location>
        <begin position="7"/>
        <end position="27"/>
    </location>
</feature>
<evidence type="ECO:0000313" key="2">
    <source>
        <dbReference type="EMBL" id="EST55066.1"/>
    </source>
</evidence>
<dbReference type="AlphaFoldDB" id="V6M934"/>
<dbReference type="Proteomes" id="UP000017973">
    <property type="component" value="Unassembled WGS sequence"/>
</dbReference>
<keyword evidence="1" id="KW-1133">Transmembrane helix</keyword>
<dbReference type="HOGENOM" id="CLU_1352485_0_0_9"/>
<accession>V6M934</accession>
<proteinExistence type="predicted"/>
<evidence type="ECO:0000256" key="1">
    <source>
        <dbReference type="SAM" id="Phobius"/>
    </source>
</evidence>
<keyword evidence="1" id="KW-0472">Membrane</keyword>
<dbReference type="RefSeq" id="WP_023555917.1">
    <property type="nucleotide sequence ID" value="NZ_KI629782.1"/>
</dbReference>
<gene>
    <name evidence="2" type="ORF">T458_09740</name>
</gene>
<organism evidence="2 3">
    <name type="scientific">Brevibacillus panacihumi W25</name>
    <dbReference type="NCBI Taxonomy" id="1408254"/>
    <lineage>
        <taxon>Bacteria</taxon>
        <taxon>Bacillati</taxon>
        <taxon>Bacillota</taxon>
        <taxon>Bacilli</taxon>
        <taxon>Bacillales</taxon>
        <taxon>Paenibacillaceae</taxon>
        <taxon>Brevibacillus</taxon>
    </lineage>
</organism>
<dbReference type="EMBL" id="AYJU01000015">
    <property type="protein sequence ID" value="EST55066.1"/>
    <property type="molecule type" value="Genomic_DNA"/>
</dbReference>
<reference evidence="2 3" key="1">
    <citation type="journal article" date="2014" name="Genome Announc.">
        <title>Draft Genome Sequence of Brevibacillus panacihumi Strain W25, a Halotolerant Hydrocarbon-Degrading Bacterium.</title>
        <authorList>
            <person name="Wang X."/>
            <person name="Jin D."/>
            <person name="Zhou L."/>
            <person name="Wu L."/>
            <person name="An W."/>
            <person name="Chen Y."/>
            <person name="Zhao L."/>
        </authorList>
    </citation>
    <scope>NUCLEOTIDE SEQUENCE [LARGE SCALE GENOMIC DNA]</scope>
    <source>
        <strain evidence="2 3">W25</strain>
    </source>
</reference>
<name>V6M934_9BACL</name>
<dbReference type="PATRIC" id="fig|1408254.3.peg.1927"/>
<dbReference type="STRING" id="1408254.T458_09740"/>